<dbReference type="OrthoDB" id="689350at2759"/>
<dbReference type="InterPro" id="IPR044526">
    <property type="entry name" value="NAKR1-3"/>
</dbReference>
<proteinExistence type="predicted"/>
<accession>A0A834YZY7</accession>
<name>A0A834YZY7_TETSI</name>
<comment type="caution">
    <text evidence="2">The sequence shown here is derived from an EMBL/GenBank/DDBJ whole genome shotgun (WGS) entry which is preliminary data.</text>
</comment>
<feature type="compositionally biased region" description="Polar residues" evidence="1">
    <location>
        <begin position="63"/>
        <end position="77"/>
    </location>
</feature>
<organism evidence="2 3">
    <name type="scientific">Tetracentron sinense</name>
    <name type="common">Spur-leaf</name>
    <dbReference type="NCBI Taxonomy" id="13715"/>
    <lineage>
        <taxon>Eukaryota</taxon>
        <taxon>Viridiplantae</taxon>
        <taxon>Streptophyta</taxon>
        <taxon>Embryophyta</taxon>
        <taxon>Tracheophyta</taxon>
        <taxon>Spermatophyta</taxon>
        <taxon>Magnoliopsida</taxon>
        <taxon>Trochodendrales</taxon>
        <taxon>Trochodendraceae</taxon>
        <taxon>Tetracentron</taxon>
    </lineage>
</organism>
<sequence>MDLFCASPTSTAICVSMDQRSMVRHSSRAIDHQNPHMIDGRRNRAPSSSQPPMNPKPYRQKSRNNTAKQTRLTSPPGSSRYLLSDTSFFDGSPDLDPVSALVPIDPTRTLSIYPDQSPALKPSSSTRSDHDLVYWKSLSVYVKPLSVFLAETPALQPSSSTHSRDQINNWGVMALANVNRGDILQYRFRDHEGDDYWGRYSSRCACKRVKGEERAVLDIFITVIIDAVVLVTDKLMEKENEVIRKFH</sequence>
<feature type="compositionally biased region" description="Basic and acidic residues" evidence="1">
    <location>
        <begin position="28"/>
        <end position="42"/>
    </location>
</feature>
<keyword evidence="3" id="KW-1185">Reference proteome</keyword>
<dbReference type="PANTHER" id="PTHR46119">
    <property type="entry name" value="OS08G0405700 PROTEIN"/>
    <property type="match status" value="1"/>
</dbReference>
<protein>
    <submittedName>
        <fullName evidence="2">Uncharacterized protein</fullName>
    </submittedName>
</protein>
<dbReference type="PANTHER" id="PTHR46119:SF15">
    <property type="entry name" value="PROTEIN SODIUM POTASSIUM ROOT DEFECTIVE 2"/>
    <property type="match status" value="1"/>
</dbReference>
<evidence type="ECO:0000313" key="2">
    <source>
        <dbReference type="EMBL" id="KAF8396690.1"/>
    </source>
</evidence>
<reference evidence="2 3" key="1">
    <citation type="submission" date="2020-04" db="EMBL/GenBank/DDBJ databases">
        <title>Plant Genome Project.</title>
        <authorList>
            <person name="Zhang R.-G."/>
        </authorList>
    </citation>
    <scope>NUCLEOTIDE SEQUENCE [LARGE SCALE GENOMIC DNA]</scope>
    <source>
        <strain evidence="2">YNK0</strain>
        <tissue evidence="2">Leaf</tissue>
    </source>
</reference>
<feature type="region of interest" description="Disordered" evidence="1">
    <location>
        <begin position="24"/>
        <end position="79"/>
    </location>
</feature>
<dbReference type="EMBL" id="JABCRI010000012">
    <property type="protein sequence ID" value="KAF8396690.1"/>
    <property type="molecule type" value="Genomic_DNA"/>
</dbReference>
<evidence type="ECO:0000313" key="3">
    <source>
        <dbReference type="Proteomes" id="UP000655225"/>
    </source>
</evidence>
<dbReference type="AlphaFoldDB" id="A0A834YZY7"/>
<dbReference type="Proteomes" id="UP000655225">
    <property type="component" value="Unassembled WGS sequence"/>
</dbReference>
<evidence type="ECO:0000256" key="1">
    <source>
        <dbReference type="SAM" id="MobiDB-lite"/>
    </source>
</evidence>
<gene>
    <name evidence="2" type="ORF">HHK36_018317</name>
</gene>